<name>A0ABZ0LCD2_9BACL</name>
<dbReference type="InterPro" id="IPR000415">
    <property type="entry name" value="Nitroreductase-like"/>
</dbReference>
<sequence length="245" mass="27184">MHMVIELLKSHASVRDYKNIPLSREDVAELVNAGQHAASSNFVQAYSVIHVTDAQKRQQLAELAKNPRQILSAGAVLVFCADFCRLDKAAEIHGKQIDYSHAESTLVATVDVALFAQNVAVAAESKGYGICYIGGVRNAPLEISELFSLPEGVAPMFAMSIGVPDEANEVKPRLPVEAIIHENGYDASKYDDILPTYDETMSAYYRSRGTNQKDTVWSEQMADFLAQPRRTYMKEFLSKRGFTFN</sequence>
<keyword evidence="3 5" id="KW-0288">FMN</keyword>
<dbReference type="Pfam" id="PF00881">
    <property type="entry name" value="Nitroreductase"/>
    <property type="match status" value="1"/>
</dbReference>
<evidence type="ECO:0000256" key="3">
    <source>
        <dbReference type="ARBA" id="ARBA00022643"/>
    </source>
</evidence>
<evidence type="ECO:0000256" key="4">
    <source>
        <dbReference type="ARBA" id="ARBA00023002"/>
    </source>
</evidence>
<evidence type="ECO:0000256" key="1">
    <source>
        <dbReference type="ARBA" id="ARBA00008366"/>
    </source>
</evidence>
<keyword evidence="2 5" id="KW-0285">Flavoprotein</keyword>
<dbReference type="PANTHER" id="PTHR43425">
    <property type="entry name" value="OXYGEN-INSENSITIVE NADPH NITROREDUCTASE"/>
    <property type="match status" value="1"/>
</dbReference>
<dbReference type="Gene3D" id="3.40.109.10">
    <property type="entry name" value="NADH Oxidase"/>
    <property type="match status" value="1"/>
</dbReference>
<dbReference type="PIRSF" id="PIRSF005426">
    <property type="entry name" value="Frp"/>
    <property type="match status" value="1"/>
</dbReference>
<evidence type="ECO:0000259" key="6">
    <source>
        <dbReference type="Pfam" id="PF00881"/>
    </source>
</evidence>
<reference evidence="7 8" key="1">
    <citation type="submission" date="2023-06" db="EMBL/GenBank/DDBJ databases">
        <title>Sporosarcina sp. nov., isolated from Korean tranditional fermented seafood 'Jeotgal'.</title>
        <authorList>
            <person name="Yang A.I."/>
            <person name="Shin N.-R."/>
        </authorList>
    </citation>
    <scope>NUCLEOTIDE SEQUENCE [LARGE SCALE GENOMIC DNA]</scope>
    <source>
        <strain evidence="7 8">T2O-4</strain>
    </source>
</reference>
<dbReference type="CDD" id="cd02146">
    <property type="entry name" value="NfsA-like"/>
    <property type="match status" value="1"/>
</dbReference>
<keyword evidence="8" id="KW-1185">Reference proteome</keyword>
<evidence type="ECO:0000256" key="2">
    <source>
        <dbReference type="ARBA" id="ARBA00022630"/>
    </source>
</evidence>
<feature type="domain" description="Nitroreductase" evidence="6">
    <location>
        <begin position="9"/>
        <end position="162"/>
    </location>
</feature>
<keyword evidence="5" id="KW-0521">NADP</keyword>
<comment type="similarity">
    <text evidence="1 5">Belongs to the flavin oxidoreductase frp family.</text>
</comment>
<dbReference type="PANTHER" id="PTHR43425:SF3">
    <property type="entry name" value="NADPH-DEPENDENT OXIDOREDUCTASE"/>
    <property type="match status" value="1"/>
</dbReference>
<keyword evidence="4 5" id="KW-0560">Oxidoreductase</keyword>
<protein>
    <submittedName>
        <fullName evidence="7">Oxygen-insensitive NADPH nitroreductase</fullName>
    </submittedName>
</protein>
<proteinExistence type="inferred from homology"/>
<dbReference type="SUPFAM" id="SSF55469">
    <property type="entry name" value="FMN-dependent nitroreductase-like"/>
    <property type="match status" value="1"/>
</dbReference>
<dbReference type="InterPro" id="IPR016446">
    <property type="entry name" value="Flavin_OxRdtase_Frp"/>
</dbReference>
<organism evidence="7 8">
    <name type="scientific">Sporosarcina oncorhynchi</name>
    <dbReference type="NCBI Taxonomy" id="3056444"/>
    <lineage>
        <taxon>Bacteria</taxon>
        <taxon>Bacillati</taxon>
        <taxon>Bacillota</taxon>
        <taxon>Bacilli</taxon>
        <taxon>Bacillales</taxon>
        <taxon>Caryophanaceae</taxon>
        <taxon>Sporosarcina</taxon>
    </lineage>
</organism>
<accession>A0ABZ0LCD2</accession>
<evidence type="ECO:0000313" key="8">
    <source>
        <dbReference type="Proteomes" id="UP001303902"/>
    </source>
</evidence>
<evidence type="ECO:0000313" key="7">
    <source>
        <dbReference type="EMBL" id="WOV89261.1"/>
    </source>
</evidence>
<dbReference type="RefSeq" id="WP_317971123.1">
    <property type="nucleotide sequence ID" value="NZ_CP129118.1"/>
</dbReference>
<dbReference type="Proteomes" id="UP001303902">
    <property type="component" value="Chromosome"/>
</dbReference>
<dbReference type="NCBIfam" id="NF008033">
    <property type="entry name" value="PRK10765.1"/>
    <property type="match status" value="1"/>
</dbReference>
<gene>
    <name evidence="7" type="primary">nfsA</name>
    <name evidence="7" type="ORF">QWT69_15050</name>
</gene>
<evidence type="ECO:0000256" key="5">
    <source>
        <dbReference type="PIRNR" id="PIRNR005426"/>
    </source>
</evidence>
<dbReference type="EMBL" id="CP129118">
    <property type="protein sequence ID" value="WOV89261.1"/>
    <property type="molecule type" value="Genomic_DNA"/>
</dbReference>
<dbReference type="InterPro" id="IPR029479">
    <property type="entry name" value="Nitroreductase"/>
</dbReference>